<gene>
    <name evidence="2" type="ORF">J4415_00470</name>
</gene>
<feature type="transmembrane region" description="Helical" evidence="1">
    <location>
        <begin position="103"/>
        <end position="127"/>
    </location>
</feature>
<evidence type="ECO:0000256" key="1">
    <source>
        <dbReference type="SAM" id="Phobius"/>
    </source>
</evidence>
<keyword evidence="1" id="KW-1133">Transmembrane helix</keyword>
<comment type="caution">
    <text evidence="2">The sequence shown here is derived from an EMBL/GenBank/DDBJ whole genome shotgun (WGS) entry which is preliminary data.</text>
</comment>
<accession>A0A8T4KPY4</accession>
<protein>
    <submittedName>
        <fullName evidence="2">Uncharacterized protein</fullName>
    </submittedName>
</protein>
<keyword evidence="1" id="KW-0812">Transmembrane</keyword>
<reference evidence="2" key="2">
    <citation type="submission" date="2021-05" db="EMBL/GenBank/DDBJ databases">
        <title>Protein family content uncovers lineage relationships and bacterial pathway maintenance mechanisms in DPANN archaea.</title>
        <authorList>
            <person name="Castelle C.J."/>
            <person name="Meheust R."/>
            <person name="Jaffe A.L."/>
            <person name="Seitz K."/>
            <person name="Gong X."/>
            <person name="Baker B.J."/>
            <person name="Banfield J.F."/>
        </authorList>
    </citation>
    <scope>NUCLEOTIDE SEQUENCE</scope>
    <source>
        <strain evidence="2">RIFCSPHIGHO2_01_FULL_AR10_44_11</strain>
    </source>
</reference>
<feature type="transmembrane region" description="Helical" evidence="1">
    <location>
        <begin position="50"/>
        <end position="72"/>
    </location>
</feature>
<sequence>MALDLLSNIAFSVASFLWLGFISSIPVFALVLIAWLANKIIAKPRKKYSWLARCFALSYIIILCIVAFAYFAPLISAGSQAAAIGSEPGDVAPNFLTETLPEWAFYIIRAFVIAFALALLIMPLALIGEFANEAIEKKFRLHKALCAYAATLLATFVAVAVIMLFPGIPAGIIYLVYFA</sequence>
<dbReference type="AlphaFoldDB" id="A0A8T4KPY4"/>
<keyword evidence="1" id="KW-0472">Membrane</keyword>
<name>A0A8T4KPY4_9ARCH</name>
<evidence type="ECO:0000313" key="3">
    <source>
        <dbReference type="Proteomes" id="UP000677687"/>
    </source>
</evidence>
<evidence type="ECO:0000313" key="2">
    <source>
        <dbReference type="EMBL" id="MBS3057083.1"/>
    </source>
</evidence>
<dbReference type="EMBL" id="JAGVWD010000006">
    <property type="protein sequence ID" value="MBS3057083.1"/>
    <property type="molecule type" value="Genomic_DNA"/>
</dbReference>
<feature type="transmembrane region" description="Helical" evidence="1">
    <location>
        <begin position="16"/>
        <end position="38"/>
    </location>
</feature>
<proteinExistence type="predicted"/>
<organism evidence="2 3">
    <name type="scientific">Candidatus Iainarchaeum sp</name>
    <dbReference type="NCBI Taxonomy" id="3101447"/>
    <lineage>
        <taxon>Archaea</taxon>
        <taxon>Candidatus Iainarchaeota</taxon>
        <taxon>Candidatus Iainarchaeia</taxon>
        <taxon>Candidatus Iainarchaeales</taxon>
        <taxon>Candidatus Iainarchaeaceae</taxon>
        <taxon>Candidatus Iainarchaeum</taxon>
    </lineage>
</organism>
<feature type="transmembrane region" description="Helical" evidence="1">
    <location>
        <begin position="148"/>
        <end position="177"/>
    </location>
</feature>
<reference evidence="2" key="1">
    <citation type="submission" date="2021-03" db="EMBL/GenBank/DDBJ databases">
        <authorList>
            <person name="Jaffe A."/>
        </authorList>
    </citation>
    <scope>NUCLEOTIDE SEQUENCE</scope>
    <source>
        <strain evidence="2">RIFCSPHIGHO2_01_FULL_AR10_44_11</strain>
    </source>
</reference>
<dbReference type="Proteomes" id="UP000677687">
    <property type="component" value="Unassembled WGS sequence"/>
</dbReference>